<keyword evidence="4" id="KW-1185">Reference proteome</keyword>
<gene>
    <name evidence="3" type="ORF">JMJ58_11845</name>
</gene>
<accession>A0A8T8DVT2</accession>
<feature type="region of interest" description="Disordered" evidence="1">
    <location>
        <begin position="243"/>
        <end position="277"/>
    </location>
</feature>
<dbReference type="AlphaFoldDB" id="A0A8T8DVT2"/>
<evidence type="ECO:0000256" key="1">
    <source>
        <dbReference type="SAM" id="MobiDB-lite"/>
    </source>
</evidence>
<dbReference type="OrthoDB" id="214853at2157"/>
<evidence type="ECO:0000313" key="3">
    <source>
        <dbReference type="EMBL" id="QRV13649.1"/>
    </source>
</evidence>
<name>A0A8T8DVT2_9EURY</name>
<dbReference type="RefSeq" id="WP_126662229.1">
    <property type="nucleotide sequence ID" value="NZ_CP069188.1"/>
</dbReference>
<dbReference type="Proteomes" id="UP000637819">
    <property type="component" value="Chromosome"/>
</dbReference>
<sequence>MRSDTTRRKLLESVGTVGLLGLSGCLGATPVVNNRSEEHETIPLEDAASIAIVSEIGRLSVAGADRDDVGLEIVKESDSVRTDLEELTLETELADGRLELRSEWDGSEGWLASRPSIEVDVEIPREVALERIETSTGQITVRDVAGDLHADADTGQVDIAGVDGTVSAEASAGQVEIRDAERLGNVSTSAGQISVEVPAIDGETTISASTGQVTAAVSEAVDADLRVETNTGRVDVDDLPLEDATRSEEQVTGRLGDGGPQLRVETDMGRISVEPLE</sequence>
<evidence type="ECO:0000259" key="2">
    <source>
        <dbReference type="Pfam" id="PF13349"/>
    </source>
</evidence>
<dbReference type="InterPro" id="IPR025164">
    <property type="entry name" value="Toastrack_DUF4097"/>
</dbReference>
<dbReference type="KEGG" id="hsal:JMJ58_11845"/>
<dbReference type="EMBL" id="CP069188">
    <property type="protein sequence ID" value="QRV13649.1"/>
    <property type="molecule type" value="Genomic_DNA"/>
</dbReference>
<dbReference type="GeneID" id="62875827"/>
<dbReference type="PROSITE" id="PS51257">
    <property type="entry name" value="PROKAR_LIPOPROTEIN"/>
    <property type="match status" value="1"/>
</dbReference>
<organism evidence="3 4">
    <name type="scientific">Haloterrigena salifodinae</name>
    <dbReference type="NCBI Taxonomy" id="2675099"/>
    <lineage>
        <taxon>Archaea</taxon>
        <taxon>Methanobacteriati</taxon>
        <taxon>Methanobacteriota</taxon>
        <taxon>Stenosarchaea group</taxon>
        <taxon>Halobacteria</taxon>
        <taxon>Halobacteriales</taxon>
        <taxon>Natrialbaceae</taxon>
        <taxon>Haloterrigena</taxon>
    </lineage>
</organism>
<reference evidence="3 4" key="1">
    <citation type="submission" date="2021-01" db="EMBL/GenBank/DDBJ databases">
        <title>Genome Sequence and Methylation Pattern of Haloterrigena salifodinae BOL5-1, An Extremely Halophilic Archaeon from a Bolivian Salt Mine.</title>
        <authorList>
            <person name="DasSarma P."/>
            <person name="Anton B.P."/>
            <person name="DasSarma S.L."/>
            <person name="von Ehrenheim H.A.L."/>
            <person name="Martinez F.L."/>
            <person name="Guzman D."/>
            <person name="Roberts R.J."/>
            <person name="DasSarma S."/>
        </authorList>
    </citation>
    <scope>NUCLEOTIDE SEQUENCE [LARGE SCALE GENOMIC DNA]</scope>
    <source>
        <strain evidence="3 4">BOL5-1</strain>
    </source>
</reference>
<dbReference type="Pfam" id="PF13349">
    <property type="entry name" value="DUF4097"/>
    <property type="match status" value="1"/>
</dbReference>
<feature type="domain" description="DUF4097" evidence="2">
    <location>
        <begin position="120"/>
        <end position="273"/>
    </location>
</feature>
<protein>
    <submittedName>
        <fullName evidence="3">DUF4097 family beta strand repeat protein</fullName>
    </submittedName>
</protein>
<evidence type="ECO:0000313" key="4">
    <source>
        <dbReference type="Proteomes" id="UP000637819"/>
    </source>
</evidence>
<proteinExistence type="predicted"/>